<feature type="compositionally biased region" description="Basic and acidic residues" evidence="11">
    <location>
        <begin position="59"/>
        <end position="72"/>
    </location>
</feature>
<dbReference type="EC" id="3.6.4.13" evidence="2"/>
<evidence type="ECO:0000259" key="14">
    <source>
        <dbReference type="PROSITE" id="PS51192"/>
    </source>
</evidence>
<keyword evidence="16" id="KW-1185">Reference proteome</keyword>
<gene>
    <name evidence="15" type="primary">DHX57_1</name>
    <name evidence="15" type="ORF">OS493_012789</name>
</gene>
<evidence type="ECO:0000256" key="3">
    <source>
        <dbReference type="ARBA" id="ARBA00022723"/>
    </source>
</evidence>
<proteinExistence type="inferred from homology"/>
<feature type="compositionally biased region" description="Basic residues" evidence="11">
    <location>
        <begin position="1"/>
        <end position="12"/>
    </location>
</feature>
<dbReference type="InterPro" id="IPR016135">
    <property type="entry name" value="UBQ-conjugating_enzyme/RWD"/>
</dbReference>
<comment type="caution">
    <text evidence="15">The sequence shown here is derived from an EMBL/GenBank/DDBJ whole genome shotgun (WGS) entry which is preliminary data.</text>
</comment>
<dbReference type="InterPro" id="IPR015940">
    <property type="entry name" value="UBA"/>
</dbReference>
<feature type="zinc finger region" description="C3H1-type" evidence="10">
    <location>
        <begin position="292"/>
        <end position="319"/>
    </location>
</feature>
<dbReference type="InterPro" id="IPR011545">
    <property type="entry name" value="DEAD/DEAH_box_helicase_dom"/>
</dbReference>
<dbReference type="InterPro" id="IPR006575">
    <property type="entry name" value="RWD_dom"/>
</dbReference>
<dbReference type="SUPFAM" id="SSF46934">
    <property type="entry name" value="UBA-like"/>
    <property type="match status" value="1"/>
</dbReference>
<dbReference type="PROSITE" id="PS00690">
    <property type="entry name" value="DEAH_ATP_HELICASE"/>
    <property type="match status" value="1"/>
</dbReference>
<keyword evidence="9" id="KW-0067">ATP-binding</keyword>
<feature type="compositionally biased region" description="Basic and acidic residues" evidence="11">
    <location>
        <begin position="328"/>
        <end position="342"/>
    </location>
</feature>
<dbReference type="PROSITE" id="PS51192">
    <property type="entry name" value="HELICASE_ATP_BIND_1"/>
    <property type="match status" value="1"/>
</dbReference>
<dbReference type="PANTHER" id="PTHR18934">
    <property type="entry name" value="ATP-DEPENDENT RNA HELICASE"/>
    <property type="match status" value="1"/>
</dbReference>
<evidence type="ECO:0000256" key="5">
    <source>
        <dbReference type="ARBA" id="ARBA00022771"/>
    </source>
</evidence>
<dbReference type="InterPro" id="IPR014001">
    <property type="entry name" value="Helicase_ATP-bd"/>
</dbReference>
<evidence type="ECO:0000256" key="8">
    <source>
        <dbReference type="ARBA" id="ARBA00022833"/>
    </source>
</evidence>
<dbReference type="GO" id="GO:0003724">
    <property type="term" value="F:RNA helicase activity"/>
    <property type="evidence" value="ECO:0007669"/>
    <property type="project" value="UniProtKB-EC"/>
</dbReference>
<dbReference type="PROSITE" id="PS50030">
    <property type="entry name" value="UBA"/>
    <property type="match status" value="1"/>
</dbReference>
<keyword evidence="8 10" id="KW-0862">Zinc</keyword>
<dbReference type="Proteomes" id="UP001163046">
    <property type="component" value="Unassembled WGS sequence"/>
</dbReference>
<dbReference type="OrthoDB" id="5600252at2759"/>
<dbReference type="CDD" id="cd14317">
    <property type="entry name" value="UBA_DHX57"/>
    <property type="match status" value="1"/>
</dbReference>
<evidence type="ECO:0000256" key="11">
    <source>
        <dbReference type="SAM" id="MobiDB-lite"/>
    </source>
</evidence>
<dbReference type="CDD" id="cd23825">
    <property type="entry name" value="RWD_DHX57"/>
    <property type="match status" value="1"/>
</dbReference>
<dbReference type="InterPro" id="IPR000571">
    <property type="entry name" value="Znf_CCCH"/>
</dbReference>
<dbReference type="GO" id="GO:0016787">
    <property type="term" value="F:hydrolase activity"/>
    <property type="evidence" value="ECO:0007669"/>
    <property type="project" value="UniProtKB-KW"/>
</dbReference>
<dbReference type="InterPro" id="IPR002464">
    <property type="entry name" value="DNA/RNA_helicase_DEAH_CS"/>
</dbReference>
<evidence type="ECO:0000259" key="12">
    <source>
        <dbReference type="PROSITE" id="PS50030"/>
    </source>
</evidence>
<dbReference type="Gene3D" id="3.10.110.10">
    <property type="entry name" value="Ubiquitin Conjugating Enzyme"/>
    <property type="match status" value="1"/>
</dbReference>
<dbReference type="Pfam" id="PF05773">
    <property type="entry name" value="RWD"/>
    <property type="match status" value="1"/>
</dbReference>
<feature type="region of interest" description="Disordered" evidence="11">
    <location>
        <begin position="315"/>
        <end position="342"/>
    </location>
</feature>
<name>A0A9W9ZE69_9CNID</name>
<feature type="compositionally biased region" description="Basic and acidic residues" evidence="11">
    <location>
        <begin position="446"/>
        <end position="460"/>
    </location>
</feature>
<keyword evidence="6 15" id="KW-0378">Hydrolase</keyword>
<dbReference type="GO" id="GO:0005524">
    <property type="term" value="F:ATP binding"/>
    <property type="evidence" value="ECO:0007669"/>
    <property type="project" value="UniProtKB-KW"/>
</dbReference>
<dbReference type="PROSITE" id="PS50103">
    <property type="entry name" value="ZF_C3H1"/>
    <property type="match status" value="1"/>
</dbReference>
<dbReference type="InterPro" id="IPR042615">
    <property type="entry name" value="DHX57_UBA"/>
</dbReference>
<feature type="region of interest" description="Disordered" evidence="11">
    <location>
        <begin position="446"/>
        <end position="478"/>
    </location>
</feature>
<evidence type="ECO:0000256" key="7">
    <source>
        <dbReference type="ARBA" id="ARBA00022806"/>
    </source>
</evidence>
<dbReference type="Gene3D" id="2.30.30.1190">
    <property type="match status" value="1"/>
</dbReference>
<evidence type="ECO:0000256" key="6">
    <source>
        <dbReference type="ARBA" id="ARBA00022801"/>
    </source>
</evidence>
<evidence type="ECO:0000256" key="2">
    <source>
        <dbReference type="ARBA" id="ARBA00012552"/>
    </source>
</evidence>
<keyword evidence="5 10" id="KW-0863">Zinc-finger</keyword>
<accession>A0A9W9ZE69</accession>
<dbReference type="FunFam" id="3.40.50.300:FF:000284">
    <property type="entry name" value="probable ATP-dependent RNA helicase YTHDC2"/>
    <property type="match status" value="1"/>
</dbReference>
<dbReference type="Pfam" id="PF00270">
    <property type="entry name" value="DEAD"/>
    <property type="match status" value="1"/>
</dbReference>
<dbReference type="EMBL" id="MU826355">
    <property type="protein sequence ID" value="KAJ7380027.1"/>
    <property type="molecule type" value="Genomic_DNA"/>
</dbReference>
<dbReference type="SMART" id="SM00356">
    <property type="entry name" value="ZnF_C3H1"/>
    <property type="match status" value="1"/>
</dbReference>
<dbReference type="InterPro" id="IPR009060">
    <property type="entry name" value="UBA-like_sf"/>
</dbReference>
<dbReference type="SUPFAM" id="SSF52540">
    <property type="entry name" value="P-loop containing nucleoside triphosphate hydrolases"/>
    <property type="match status" value="1"/>
</dbReference>
<dbReference type="AlphaFoldDB" id="A0A9W9ZE69"/>
<dbReference type="SMART" id="SM00487">
    <property type="entry name" value="DEXDc"/>
    <property type="match status" value="1"/>
</dbReference>
<evidence type="ECO:0000256" key="9">
    <source>
        <dbReference type="ARBA" id="ARBA00022840"/>
    </source>
</evidence>
<feature type="domain" description="Helicase ATP-binding" evidence="14">
    <location>
        <begin position="517"/>
        <end position="684"/>
    </location>
</feature>
<keyword evidence="4" id="KW-0547">Nucleotide-binding</keyword>
<dbReference type="SMART" id="SM00165">
    <property type="entry name" value="UBA"/>
    <property type="match status" value="1"/>
</dbReference>
<protein>
    <recommendedName>
        <fullName evidence="2">RNA helicase</fullName>
        <ecNumber evidence="2">3.6.4.13</ecNumber>
    </recommendedName>
</protein>
<dbReference type="GO" id="GO:0008270">
    <property type="term" value="F:zinc ion binding"/>
    <property type="evidence" value="ECO:0007669"/>
    <property type="project" value="UniProtKB-KW"/>
</dbReference>
<evidence type="ECO:0000256" key="1">
    <source>
        <dbReference type="ARBA" id="ARBA00008792"/>
    </source>
</evidence>
<keyword evidence="7 15" id="KW-0347">Helicase</keyword>
<dbReference type="Pfam" id="PF00642">
    <property type="entry name" value="zf-CCCH"/>
    <property type="match status" value="1"/>
</dbReference>
<sequence length="767" mass="86755">MNRGRGGSRRPNRGGGRFNIKPRTLNRAVLSSEATEDREDLEGYVYKKDDEELHVPVHGDAAIRDPSPDQGRKSAMPVKSNRWRSKAAIQRLHMSTENQEMIAEVLRDLQLARTSRDGCIERLDFDVKQAKRNEAYWKKVGDQKLVIESGISYAADRDGDLQVEIDEQIYSSFAIKKLVQCGFEKKRCTDALRQCDGDLGAALESLLCSCCELSHLGKENPDYSEEKFQEASIQRQEEVMTLESIFNDAFTEVITDSVWTIKLSLPFLLDKFKVNDCGGNVHKSKTTKKVDKSARNVCRFFLQGHCRFGDKCRQSHAESDKGTSSNDTKSKPEMKDPVTEVKTDPPCPFNLEVRFCKGSLYPFEPPMVVFYSTHELVPPSGCLNVTLRLNREAKDLCNAESPVIFCLASLLDNEEEIMECFKMLPSEYSLPGKSVTTLQISQSSRFERSSVSSDKREVVNKKLGMTQPQASSDDLETHEKNRKLKQQFQRLQSVPAYKSMLEERKKLPAWKSQENIIEKLQNHQVVVISGMTGCGKTTQIPQFILDSYLMSGHGGECFIVCTQPRRISAMSVAERVSNERVDKIGQSVGYQVRLENKQSQGTRLLYCTTGILLRRLEGESSLPGVSHIIVDEVHERTEESDFLMMVLKDLLSVRADVRVILMSATLNAQLFSEYFFDAPVIHIPGINILLLPYCYQRLFQVDPSSPYAKPMKCSNVPGTASKKGQLSKDIQQIQDSVSFADFTPPDDRLDDENLTEDQIAWRYSSKQ</sequence>
<dbReference type="Gene3D" id="1.10.8.10">
    <property type="entry name" value="DNA helicase RuvA subunit, C-terminal domain"/>
    <property type="match status" value="1"/>
</dbReference>
<organism evidence="15 16">
    <name type="scientific">Desmophyllum pertusum</name>
    <dbReference type="NCBI Taxonomy" id="174260"/>
    <lineage>
        <taxon>Eukaryota</taxon>
        <taxon>Metazoa</taxon>
        <taxon>Cnidaria</taxon>
        <taxon>Anthozoa</taxon>
        <taxon>Hexacorallia</taxon>
        <taxon>Scleractinia</taxon>
        <taxon>Caryophylliina</taxon>
        <taxon>Caryophylliidae</taxon>
        <taxon>Desmophyllum</taxon>
    </lineage>
</organism>
<dbReference type="InterPro" id="IPR027417">
    <property type="entry name" value="P-loop_NTPase"/>
</dbReference>
<reference evidence="15" key="1">
    <citation type="submission" date="2023-01" db="EMBL/GenBank/DDBJ databases">
        <title>Genome assembly of the deep-sea coral Lophelia pertusa.</title>
        <authorList>
            <person name="Herrera S."/>
            <person name="Cordes E."/>
        </authorList>
    </citation>
    <scope>NUCLEOTIDE SEQUENCE</scope>
    <source>
        <strain evidence="15">USNM1676648</strain>
        <tissue evidence="15">Polyp</tissue>
    </source>
</reference>
<evidence type="ECO:0000259" key="13">
    <source>
        <dbReference type="PROSITE" id="PS50103"/>
    </source>
</evidence>
<evidence type="ECO:0000313" key="16">
    <source>
        <dbReference type="Proteomes" id="UP001163046"/>
    </source>
</evidence>
<evidence type="ECO:0000313" key="15">
    <source>
        <dbReference type="EMBL" id="KAJ7380027.1"/>
    </source>
</evidence>
<evidence type="ECO:0000256" key="10">
    <source>
        <dbReference type="PROSITE-ProRule" id="PRU00723"/>
    </source>
</evidence>
<dbReference type="GO" id="GO:0003723">
    <property type="term" value="F:RNA binding"/>
    <property type="evidence" value="ECO:0007669"/>
    <property type="project" value="TreeGrafter"/>
</dbReference>
<dbReference type="SUPFAM" id="SSF90229">
    <property type="entry name" value="CCCH zinc finger"/>
    <property type="match status" value="1"/>
</dbReference>
<dbReference type="PANTHER" id="PTHR18934:SF145">
    <property type="entry name" value="ATP-DEPENDENT RNA HELICASE DHX57-RELATED"/>
    <property type="match status" value="1"/>
</dbReference>
<evidence type="ECO:0000256" key="4">
    <source>
        <dbReference type="ARBA" id="ARBA00022741"/>
    </source>
</evidence>
<keyword evidence="3 10" id="KW-0479">Metal-binding</keyword>
<feature type="domain" description="C3H1-type" evidence="13">
    <location>
        <begin position="292"/>
        <end position="319"/>
    </location>
</feature>
<comment type="similarity">
    <text evidence="1">Belongs to the DEAD box helicase family. DEAH subfamily.</text>
</comment>
<dbReference type="Gene3D" id="3.40.50.300">
    <property type="entry name" value="P-loop containing nucleotide triphosphate hydrolases"/>
    <property type="match status" value="1"/>
</dbReference>
<feature type="region of interest" description="Disordered" evidence="11">
    <location>
        <begin position="1"/>
        <end position="41"/>
    </location>
</feature>
<feature type="domain" description="UBA" evidence="12">
    <location>
        <begin position="164"/>
        <end position="209"/>
    </location>
</feature>
<dbReference type="InterPro" id="IPR036855">
    <property type="entry name" value="Znf_CCCH_sf"/>
</dbReference>
<feature type="region of interest" description="Disordered" evidence="11">
    <location>
        <begin position="59"/>
        <end position="80"/>
    </location>
</feature>